<dbReference type="CDD" id="cd00090">
    <property type="entry name" value="HTH_ARSR"/>
    <property type="match status" value="1"/>
</dbReference>
<sequence length="277" mass="29731">MRARTFPEPVPDISTAAAVLADSSRAAMCAALMDGRAWTAGELGRYCGLARSTASEHANLLVARGFAEEIRQGRHRYLRLAGECIARIIEDLAVVSGTTVATPPSLGAHRAGDRLRAGRTCYRHLAGRLGVGLAAQLQHCGLMDDDFQPTSGGLDLLASWGIPETTRGAACLDATERRFHLAGPLGVSICQAFFAQGWVERIADTRAVRLTPGGVVGLAGAGISLRLPCGPGLPEGAGQHHALDHVQDDQRDSQQGDRVDRRDLRRQEEQDQDRSRR</sequence>
<evidence type="ECO:0000313" key="3">
    <source>
        <dbReference type="EMBL" id="QUC07675.1"/>
    </source>
</evidence>
<accession>A0ABX7Y3C8</accession>
<protein>
    <submittedName>
        <fullName evidence="3">Winged helix-turn-helix transcriptional regulator</fullName>
    </submittedName>
</protein>
<keyword evidence="4" id="KW-1185">Reference proteome</keyword>
<dbReference type="InterPro" id="IPR052543">
    <property type="entry name" value="HTH_Metal-responsive_Reg"/>
</dbReference>
<dbReference type="PROSITE" id="PS50987">
    <property type="entry name" value="HTH_ARSR_2"/>
    <property type="match status" value="1"/>
</dbReference>
<dbReference type="SMART" id="SM00418">
    <property type="entry name" value="HTH_ARSR"/>
    <property type="match status" value="1"/>
</dbReference>
<dbReference type="Gene3D" id="1.10.10.10">
    <property type="entry name" value="Winged helix-like DNA-binding domain superfamily/Winged helix DNA-binding domain"/>
    <property type="match status" value="1"/>
</dbReference>
<feature type="region of interest" description="Disordered" evidence="1">
    <location>
        <begin position="234"/>
        <end position="277"/>
    </location>
</feature>
<dbReference type="PANTHER" id="PTHR39168:SF1">
    <property type="entry name" value="TRANSCRIPTIONAL REGULATORY PROTEIN"/>
    <property type="match status" value="1"/>
</dbReference>
<feature type="compositionally biased region" description="Basic and acidic residues" evidence="1">
    <location>
        <begin position="241"/>
        <end position="277"/>
    </location>
</feature>
<dbReference type="SUPFAM" id="SSF46785">
    <property type="entry name" value="Winged helix' DNA-binding domain"/>
    <property type="match status" value="1"/>
</dbReference>
<evidence type="ECO:0000313" key="4">
    <source>
        <dbReference type="Proteomes" id="UP000678513"/>
    </source>
</evidence>
<evidence type="ECO:0000259" key="2">
    <source>
        <dbReference type="PROSITE" id="PS50987"/>
    </source>
</evidence>
<dbReference type="InterPro" id="IPR001845">
    <property type="entry name" value="HTH_ArsR_DNA-bd_dom"/>
</dbReference>
<dbReference type="InterPro" id="IPR036390">
    <property type="entry name" value="WH_DNA-bd_sf"/>
</dbReference>
<proteinExistence type="predicted"/>
<evidence type="ECO:0000256" key="1">
    <source>
        <dbReference type="SAM" id="MobiDB-lite"/>
    </source>
</evidence>
<dbReference type="InterPro" id="IPR011991">
    <property type="entry name" value="ArsR-like_HTH"/>
</dbReference>
<organism evidence="3 4">
    <name type="scientific">Arachnia rubra</name>
    <dbReference type="NCBI Taxonomy" id="1547448"/>
    <lineage>
        <taxon>Bacteria</taxon>
        <taxon>Bacillati</taxon>
        <taxon>Actinomycetota</taxon>
        <taxon>Actinomycetes</taxon>
        <taxon>Propionibacteriales</taxon>
        <taxon>Propionibacteriaceae</taxon>
        <taxon>Arachnia</taxon>
    </lineage>
</organism>
<name>A0ABX7Y3C8_9ACTN</name>
<feature type="domain" description="HTH arsR-type" evidence="2">
    <location>
        <begin position="5"/>
        <end position="100"/>
    </location>
</feature>
<gene>
    <name evidence="3" type="ORF">J5A65_12185</name>
</gene>
<dbReference type="InterPro" id="IPR036388">
    <property type="entry name" value="WH-like_DNA-bd_sf"/>
</dbReference>
<dbReference type="PANTHER" id="PTHR39168">
    <property type="entry name" value="TRANSCRIPTIONAL REGULATOR-RELATED"/>
    <property type="match status" value="1"/>
</dbReference>
<dbReference type="EMBL" id="CP072384">
    <property type="protein sequence ID" value="QUC07675.1"/>
    <property type="molecule type" value="Genomic_DNA"/>
</dbReference>
<dbReference type="Proteomes" id="UP000678513">
    <property type="component" value="Chromosome"/>
</dbReference>
<reference evidence="3 4" key="1">
    <citation type="submission" date="2021-03" db="EMBL/GenBank/DDBJ databases">
        <title>Human Oral Microbial Genomes.</title>
        <authorList>
            <person name="Johnston C.D."/>
            <person name="Chen T."/>
            <person name="Dewhirst F.E."/>
        </authorList>
    </citation>
    <scope>NUCLEOTIDE SEQUENCE [LARGE SCALE GENOMIC DNA]</scope>
    <source>
        <strain evidence="3 4">DSMZ 100122</strain>
    </source>
</reference>